<protein>
    <submittedName>
        <fullName evidence="1">Uncharacterized protein</fullName>
    </submittedName>
</protein>
<organism evidence="1">
    <name type="scientific">marine sediment metagenome</name>
    <dbReference type="NCBI Taxonomy" id="412755"/>
    <lineage>
        <taxon>unclassified sequences</taxon>
        <taxon>metagenomes</taxon>
        <taxon>ecological metagenomes</taxon>
    </lineage>
</organism>
<reference evidence="1" key="1">
    <citation type="journal article" date="2014" name="Front. Microbiol.">
        <title>High frequency of phylogenetically diverse reductive dehalogenase-homologous genes in deep subseafloor sedimentary metagenomes.</title>
        <authorList>
            <person name="Kawai M."/>
            <person name="Futagami T."/>
            <person name="Toyoda A."/>
            <person name="Takaki Y."/>
            <person name="Nishi S."/>
            <person name="Hori S."/>
            <person name="Arai W."/>
            <person name="Tsubouchi T."/>
            <person name="Morono Y."/>
            <person name="Uchiyama I."/>
            <person name="Ito T."/>
            <person name="Fujiyama A."/>
            <person name="Inagaki F."/>
            <person name="Takami H."/>
        </authorList>
    </citation>
    <scope>NUCLEOTIDE SEQUENCE</scope>
    <source>
        <strain evidence="1">Expedition CK06-06</strain>
    </source>
</reference>
<proteinExistence type="predicted"/>
<name>X1W1I1_9ZZZZ</name>
<sequence length="51" mass="5947">MIILERGTIAQEGIGRPDYSENIQEIKRGETPRLMEPHIDEKQKIFAIFFS</sequence>
<gene>
    <name evidence="1" type="ORF">S12H4_58862</name>
</gene>
<dbReference type="EMBL" id="BARW01038327">
    <property type="protein sequence ID" value="GAJ21995.1"/>
    <property type="molecule type" value="Genomic_DNA"/>
</dbReference>
<dbReference type="AlphaFoldDB" id="X1W1I1"/>
<evidence type="ECO:0000313" key="1">
    <source>
        <dbReference type="EMBL" id="GAJ21995.1"/>
    </source>
</evidence>
<comment type="caution">
    <text evidence="1">The sequence shown here is derived from an EMBL/GenBank/DDBJ whole genome shotgun (WGS) entry which is preliminary data.</text>
</comment>
<feature type="non-terminal residue" evidence="1">
    <location>
        <position position="51"/>
    </location>
</feature>
<accession>X1W1I1</accession>